<reference evidence="4 5" key="1">
    <citation type="submission" date="2020-04" db="EMBL/GenBank/DDBJ databases">
        <authorList>
            <person name="Basu S."/>
            <person name="Maruthanayagam V."/>
            <person name="Chakraborty S."/>
            <person name="Pramanik A."/>
            <person name="Mukherjee J."/>
            <person name="Brink B."/>
        </authorList>
    </citation>
    <scope>NUCLEOTIDE SEQUENCE [LARGE SCALE GENOMIC DNA]</scope>
    <source>
        <strain evidence="4 5">AP17</strain>
    </source>
</reference>
<feature type="region of interest" description="Disordered" evidence="2">
    <location>
        <begin position="64"/>
        <end position="87"/>
    </location>
</feature>
<dbReference type="AlphaFoldDB" id="A0A6H1TTL3"/>
<evidence type="ECO:0000256" key="2">
    <source>
        <dbReference type="SAM" id="MobiDB-lite"/>
    </source>
</evidence>
<dbReference type="KEGG" id="oxy:HCG48_02290"/>
<evidence type="ECO:0000313" key="5">
    <source>
        <dbReference type="Proteomes" id="UP000500857"/>
    </source>
</evidence>
<feature type="coiled-coil region" evidence="1">
    <location>
        <begin position="31"/>
        <end position="58"/>
    </location>
</feature>
<keyword evidence="5" id="KW-1185">Reference proteome</keyword>
<evidence type="ECO:0000256" key="1">
    <source>
        <dbReference type="SAM" id="Coils"/>
    </source>
</evidence>
<keyword evidence="1" id="KW-0175">Coiled coil</keyword>
<dbReference type="EMBL" id="CP051167">
    <property type="protein sequence ID" value="QIZ69556.1"/>
    <property type="molecule type" value="Genomic_DNA"/>
</dbReference>
<organism evidence="4 5">
    <name type="scientific">Oxynema aestuarii AP17</name>
    <dbReference type="NCBI Taxonomy" id="2064643"/>
    <lineage>
        <taxon>Bacteria</taxon>
        <taxon>Bacillati</taxon>
        <taxon>Cyanobacteriota</taxon>
        <taxon>Cyanophyceae</taxon>
        <taxon>Oscillatoriophycideae</taxon>
        <taxon>Oscillatoriales</taxon>
        <taxon>Oscillatoriaceae</taxon>
        <taxon>Oxynema</taxon>
        <taxon>Oxynema aestuarii</taxon>
    </lineage>
</organism>
<feature type="compositionally biased region" description="Polar residues" evidence="2">
    <location>
        <begin position="71"/>
        <end position="87"/>
    </location>
</feature>
<dbReference type="Proteomes" id="UP000500857">
    <property type="component" value="Chromosome"/>
</dbReference>
<name>A0A6H1TTL3_9CYAN</name>
<evidence type="ECO:0000256" key="3">
    <source>
        <dbReference type="SAM" id="SignalP"/>
    </source>
</evidence>
<accession>A0A6H1TTL3</accession>
<protein>
    <recommendedName>
        <fullName evidence="6">YbgF trimerisation domain-containing protein</fullName>
    </recommendedName>
</protein>
<feature type="chain" id="PRO_5026017022" description="YbgF trimerisation domain-containing protein" evidence="3">
    <location>
        <begin position="26"/>
        <end position="122"/>
    </location>
</feature>
<feature type="signal peptide" evidence="3">
    <location>
        <begin position="1"/>
        <end position="25"/>
    </location>
</feature>
<dbReference type="RefSeq" id="WP_168567713.1">
    <property type="nucleotide sequence ID" value="NZ_CP051167.1"/>
</dbReference>
<gene>
    <name evidence="4" type="ORF">HCG48_02290</name>
</gene>
<sequence>MRQILILLFFCILLLAGLAIAPASADVSGQVSRLEAEVFNLRSQVNRLESQVYRLENQFSADNRITESRRTSPSFPENIDRQTNNNPELERQFDRLATLVIEINQRLKQLEVKVSKLESDLN</sequence>
<evidence type="ECO:0008006" key="6">
    <source>
        <dbReference type="Google" id="ProtNLM"/>
    </source>
</evidence>
<proteinExistence type="predicted"/>
<keyword evidence="3" id="KW-0732">Signal</keyword>
<evidence type="ECO:0000313" key="4">
    <source>
        <dbReference type="EMBL" id="QIZ69556.1"/>
    </source>
</evidence>